<accession>A0A7J6PD70</accession>
<reference evidence="14 15" key="1">
    <citation type="submission" date="2020-04" db="EMBL/GenBank/DDBJ databases">
        <title>Perkinsus olseni comparative genomics.</title>
        <authorList>
            <person name="Bogema D.R."/>
        </authorList>
    </citation>
    <scope>NUCLEOTIDE SEQUENCE [LARGE SCALE GENOMIC DNA]</scope>
    <source>
        <strain evidence="14">00978-12</strain>
    </source>
</reference>
<evidence type="ECO:0000256" key="5">
    <source>
        <dbReference type="ARBA" id="ARBA00022826"/>
    </source>
</evidence>
<organism evidence="14 15">
    <name type="scientific">Perkinsus olseni</name>
    <name type="common">Perkinsus atlanticus</name>
    <dbReference type="NCBI Taxonomy" id="32597"/>
    <lineage>
        <taxon>Eukaryota</taxon>
        <taxon>Sar</taxon>
        <taxon>Alveolata</taxon>
        <taxon>Perkinsozoa</taxon>
        <taxon>Perkinsea</taxon>
        <taxon>Perkinsida</taxon>
        <taxon>Perkinsidae</taxon>
        <taxon>Perkinsus</taxon>
    </lineage>
</organism>
<protein>
    <recommendedName>
        <fullName evidence="13">Ion transport domain-containing protein</fullName>
    </recommendedName>
</protein>
<dbReference type="Gene3D" id="1.20.120.350">
    <property type="entry name" value="Voltage-gated potassium channels. Chain C"/>
    <property type="match status" value="1"/>
</dbReference>
<evidence type="ECO:0000256" key="4">
    <source>
        <dbReference type="ARBA" id="ARBA00022692"/>
    </source>
</evidence>
<evidence type="ECO:0000256" key="7">
    <source>
        <dbReference type="ARBA" id="ARBA00022958"/>
    </source>
</evidence>
<proteinExistence type="predicted"/>
<evidence type="ECO:0000259" key="13">
    <source>
        <dbReference type="Pfam" id="PF00520"/>
    </source>
</evidence>
<keyword evidence="3" id="KW-0633">Potassium transport</keyword>
<evidence type="ECO:0000313" key="14">
    <source>
        <dbReference type="EMBL" id="KAF4693430.1"/>
    </source>
</evidence>
<dbReference type="SUPFAM" id="SSF81324">
    <property type="entry name" value="Voltage-gated potassium channels"/>
    <property type="match status" value="1"/>
</dbReference>
<dbReference type="OrthoDB" id="420272at2759"/>
<dbReference type="Proteomes" id="UP000541610">
    <property type="component" value="Unassembled WGS sequence"/>
</dbReference>
<name>A0A7J6PD70_PEROL</name>
<comment type="subcellular location">
    <subcellularLocation>
        <location evidence="1">Membrane</location>
        <topology evidence="1">Multi-pass membrane protein</topology>
    </subcellularLocation>
</comment>
<dbReference type="InterPro" id="IPR005821">
    <property type="entry name" value="Ion_trans_dom"/>
</dbReference>
<keyword evidence="7" id="KW-0630">Potassium</keyword>
<evidence type="ECO:0000256" key="8">
    <source>
        <dbReference type="ARBA" id="ARBA00022989"/>
    </source>
</evidence>
<keyword evidence="11" id="KW-0407">Ion channel</keyword>
<dbReference type="Pfam" id="PF00520">
    <property type="entry name" value="Ion_trans"/>
    <property type="match status" value="1"/>
</dbReference>
<dbReference type="AlphaFoldDB" id="A0A7J6PD70"/>
<keyword evidence="6" id="KW-0851">Voltage-gated channel</keyword>
<dbReference type="EMBL" id="JABANP010000045">
    <property type="protein sequence ID" value="KAF4693430.1"/>
    <property type="molecule type" value="Genomic_DNA"/>
</dbReference>
<evidence type="ECO:0000256" key="11">
    <source>
        <dbReference type="ARBA" id="ARBA00023303"/>
    </source>
</evidence>
<evidence type="ECO:0000256" key="3">
    <source>
        <dbReference type="ARBA" id="ARBA00022538"/>
    </source>
</evidence>
<evidence type="ECO:0000313" key="15">
    <source>
        <dbReference type="Proteomes" id="UP000541610"/>
    </source>
</evidence>
<keyword evidence="8 12" id="KW-1133">Transmembrane helix</keyword>
<evidence type="ECO:0000256" key="9">
    <source>
        <dbReference type="ARBA" id="ARBA00023065"/>
    </source>
</evidence>
<dbReference type="GO" id="GO:0008076">
    <property type="term" value="C:voltage-gated potassium channel complex"/>
    <property type="evidence" value="ECO:0007669"/>
    <property type="project" value="InterPro"/>
</dbReference>
<dbReference type="InterPro" id="IPR028325">
    <property type="entry name" value="VG_K_chnl"/>
</dbReference>
<dbReference type="GO" id="GO:0005249">
    <property type="term" value="F:voltage-gated potassium channel activity"/>
    <property type="evidence" value="ECO:0007669"/>
    <property type="project" value="InterPro"/>
</dbReference>
<dbReference type="PANTHER" id="PTHR11537">
    <property type="entry name" value="VOLTAGE-GATED POTASSIUM CHANNEL"/>
    <property type="match status" value="1"/>
</dbReference>
<evidence type="ECO:0000256" key="2">
    <source>
        <dbReference type="ARBA" id="ARBA00022448"/>
    </source>
</evidence>
<dbReference type="PANTHER" id="PTHR11537:SF254">
    <property type="entry name" value="POTASSIUM VOLTAGE-GATED CHANNEL PROTEIN SHAB"/>
    <property type="match status" value="1"/>
</dbReference>
<evidence type="ECO:0000256" key="12">
    <source>
        <dbReference type="SAM" id="Phobius"/>
    </source>
</evidence>
<dbReference type="GO" id="GO:0001508">
    <property type="term" value="P:action potential"/>
    <property type="evidence" value="ECO:0007669"/>
    <property type="project" value="TreeGrafter"/>
</dbReference>
<keyword evidence="10 12" id="KW-0472">Membrane</keyword>
<keyword evidence="5" id="KW-0631">Potassium channel</keyword>
<sequence>MAFARSRRRLSNLRGVLDRIDCPHASSEHRIKSLILLNILAVLLESDGAILSVIGKALFDYFEFISVTLFTLDYLARLYSAPANPLVGCRRARYIKSFLGLVDVISILPFWIECLVYLLDPSLGGIADASIFRVFRIFRILLLEHFLIAWRLQWCAH</sequence>
<evidence type="ECO:0000256" key="6">
    <source>
        <dbReference type="ARBA" id="ARBA00022882"/>
    </source>
</evidence>
<feature type="domain" description="Ion transport" evidence="13">
    <location>
        <begin position="33"/>
        <end position="142"/>
    </location>
</feature>
<feature type="transmembrane region" description="Helical" evidence="12">
    <location>
        <begin position="99"/>
        <end position="119"/>
    </location>
</feature>
<dbReference type="InterPro" id="IPR027359">
    <property type="entry name" value="Volt_channel_dom_sf"/>
</dbReference>
<evidence type="ECO:0000256" key="1">
    <source>
        <dbReference type="ARBA" id="ARBA00004141"/>
    </source>
</evidence>
<keyword evidence="4 12" id="KW-0812">Transmembrane</keyword>
<keyword evidence="9" id="KW-0406">Ion transport</keyword>
<evidence type="ECO:0000256" key="10">
    <source>
        <dbReference type="ARBA" id="ARBA00023136"/>
    </source>
</evidence>
<comment type="caution">
    <text evidence="14">The sequence shown here is derived from an EMBL/GenBank/DDBJ whole genome shotgun (WGS) entry which is preliminary data.</text>
</comment>
<keyword evidence="2" id="KW-0813">Transport</keyword>
<gene>
    <name evidence="14" type="ORF">FOZ60_010850</name>
</gene>